<evidence type="ECO:0000313" key="2">
    <source>
        <dbReference type="EMBL" id="MBX40251.1"/>
    </source>
</evidence>
<evidence type="ECO:0000256" key="1">
    <source>
        <dbReference type="SAM" id="Phobius"/>
    </source>
</evidence>
<feature type="transmembrane region" description="Helical" evidence="1">
    <location>
        <begin position="20"/>
        <end position="37"/>
    </location>
</feature>
<organism evidence="2">
    <name type="scientific">Rhizophora mucronata</name>
    <name type="common">Asiatic mangrove</name>
    <dbReference type="NCBI Taxonomy" id="61149"/>
    <lineage>
        <taxon>Eukaryota</taxon>
        <taxon>Viridiplantae</taxon>
        <taxon>Streptophyta</taxon>
        <taxon>Embryophyta</taxon>
        <taxon>Tracheophyta</taxon>
        <taxon>Spermatophyta</taxon>
        <taxon>Magnoliopsida</taxon>
        <taxon>eudicotyledons</taxon>
        <taxon>Gunneridae</taxon>
        <taxon>Pentapetalae</taxon>
        <taxon>rosids</taxon>
        <taxon>fabids</taxon>
        <taxon>Malpighiales</taxon>
        <taxon>Rhizophoraceae</taxon>
        <taxon>Rhizophora</taxon>
    </lineage>
</organism>
<keyword evidence="1" id="KW-0812">Transmembrane</keyword>
<dbReference type="EMBL" id="GGEC01059767">
    <property type="protein sequence ID" value="MBX40251.1"/>
    <property type="molecule type" value="Transcribed_RNA"/>
</dbReference>
<reference evidence="2" key="1">
    <citation type="submission" date="2018-02" db="EMBL/GenBank/DDBJ databases">
        <title>Rhizophora mucronata_Transcriptome.</title>
        <authorList>
            <person name="Meera S.P."/>
            <person name="Sreeshan A."/>
            <person name="Augustine A."/>
        </authorList>
    </citation>
    <scope>NUCLEOTIDE SEQUENCE</scope>
    <source>
        <tissue evidence="2">Leaf</tissue>
    </source>
</reference>
<protein>
    <submittedName>
        <fullName evidence="2">Uncharacterized protein</fullName>
    </submittedName>
</protein>
<keyword evidence="1" id="KW-0472">Membrane</keyword>
<dbReference type="AlphaFoldDB" id="A0A2P2NCN9"/>
<accession>A0A2P2NCN9</accession>
<proteinExistence type="predicted"/>
<keyword evidence="1" id="KW-1133">Transmembrane helix</keyword>
<sequence>MILDGVTINIYSICILLHHYIFNWYRFFIYYCCLLFVS</sequence>
<name>A0A2P2NCN9_RHIMU</name>